<evidence type="ECO:0000313" key="2">
    <source>
        <dbReference type="Proteomes" id="UP000503318"/>
    </source>
</evidence>
<dbReference type="EMBL" id="MT151386">
    <property type="protein sequence ID" value="QIW89077.1"/>
    <property type="molecule type" value="Genomic_DNA"/>
</dbReference>
<sequence>MASQKQIYFTQSLVGKALLEDKLSTKEELWEKLELLPETKLEDLDNKQMSQVINTLKEL</sequence>
<gene>
    <name evidence="1" type="ORF">TwortDSMZ_072</name>
</gene>
<reference evidence="1 2" key="1">
    <citation type="submission" date="2020-03" db="EMBL/GenBank/DDBJ databases">
        <title>Variable regions in the genome of staphylococcal bacteriophage Twort.</title>
        <authorList>
            <person name="Glowacka-Rutkowska A."/>
            <person name="Gawor J."/>
            <person name="Lobocka M."/>
        </authorList>
    </citation>
    <scope>NUCLEOTIDE SEQUENCE [LARGE SCALE GENOMIC DNA]</scope>
</reference>
<dbReference type="Proteomes" id="UP000503318">
    <property type="component" value="Segment"/>
</dbReference>
<dbReference type="RefSeq" id="YP_238718.1">
    <property type="nucleotide sequence ID" value="NC_007021.1"/>
</dbReference>
<dbReference type="KEGG" id="vg:5130447"/>
<name>A0A6H0X5G2_BPTWO</name>
<accession>A0A6H0X5G2</accession>
<dbReference type="SMR" id="A0A6H0X5G2"/>
<organism evidence="1 2">
    <name type="scientific">Staphylococcus phage Twort (strain DSM 17442 / HER 48)</name>
    <name type="common">Bacteriophage Twort</name>
    <dbReference type="NCBI Taxonomy" id="2908167"/>
    <lineage>
        <taxon>Viruses</taxon>
        <taxon>Duplodnaviria</taxon>
        <taxon>Heunggongvirae</taxon>
        <taxon>Uroviricota</taxon>
        <taxon>Caudoviricetes</taxon>
        <taxon>Herelleviridae</taxon>
        <taxon>Twortvirinae</taxon>
        <taxon>Twortvirus</taxon>
        <taxon>Twortvirus twort</taxon>
    </lineage>
</organism>
<evidence type="ECO:0000313" key="1">
    <source>
        <dbReference type="EMBL" id="QIW89077.1"/>
    </source>
</evidence>
<proteinExistence type="predicted"/>
<organismHost>
    <name type="scientific">Twortvirus twort</name>
    <dbReference type="NCBI Taxonomy" id="55510"/>
</organismHost>
<protein>
    <submittedName>
        <fullName evidence="1">UphA</fullName>
    </submittedName>
</protein>